<dbReference type="Proteomes" id="UP000095492">
    <property type="component" value="Unassembled WGS sequence"/>
</dbReference>
<reference evidence="1 2" key="1">
    <citation type="submission" date="2015-09" db="EMBL/GenBank/DDBJ databases">
        <authorList>
            <consortium name="Pathogen Informatics"/>
        </authorList>
    </citation>
    <scope>NUCLEOTIDE SEQUENCE [LARGE SCALE GENOMIC DNA]</scope>
    <source>
        <strain evidence="1 2">2789STDY5608891</strain>
    </source>
</reference>
<gene>
    <name evidence="1" type="ORF">ERS852448_02754</name>
</gene>
<dbReference type="InterPro" id="IPR023908">
    <property type="entry name" value="xxxLxxG_rpt"/>
</dbReference>
<sequence>MKFSRVKQFLKSKKVIRTGACVLAAVIVTGGVGAYHVYGQKAKTAQETTQERGADTEDRFADAEDVLTQVLKTQTKTDNDAAAEKEETVYVVADPDGTPNEVIVSNWLKNYLGADTIEDVSDLTDIENVKGDEKFTQNADGTLTWQADGNDIYYQGKTDRNLPIEMKMTYYLDGEEITPEELAGKSGKVTIRADYTNKEKAENGVYVPFAAVTGMMLNKNFTNVEVTNGKVVSDGNNQVVVGFAFPGLSESLDLDSKNLEDVNIPDYMEVTADVKDFSLDMTMTFVMSDILQELDVDQDIDLSGIEDAIDSLSDASAQLVSGSRELADGTGTLLDGINAYTSGVSTLKSGINAYTDGVAQVKNGVDSYTAGVAQVAGGTKQLADKSGDLKDGITQLVSGAMQVQTYFEGDNGIVSGAEKISAGIDQLDAALHAGVTEEEAAQAEETVNQMFAKDGETYQEIAKKAAGQYKTALTGSDELQSKVENGVSQAMYGAYKTAYQQLNAEAYAQAGKSDALEADAKAYADKMTAASASSVSNVSSQLISGIADGTSTQIGGMAAEAAKQGAVAGAKSGIASAKSAIASQIENGGLVSGAQTLSAGVRKLYGEGIQPLAVGMQSLNNSVPELMKGIQTLNAGVETLDSNSATLKAGVNTLNSKGGELKAGVTALDNNSGNLSSGAAKLKDGAQTLSDGMIQFDEEGIQKLSDAYHGDVEALLDRVDLVLDAGQSYHTFSGLKDDMSGSVKFIIRTEAIEK</sequence>
<dbReference type="STRING" id="39490.ERS852448_02754"/>
<organism evidence="1 2">
    <name type="scientific">Eubacterium ramulus</name>
    <dbReference type="NCBI Taxonomy" id="39490"/>
    <lineage>
        <taxon>Bacteria</taxon>
        <taxon>Bacillati</taxon>
        <taxon>Bacillota</taxon>
        <taxon>Clostridia</taxon>
        <taxon>Eubacteriales</taxon>
        <taxon>Eubacteriaceae</taxon>
        <taxon>Eubacterium</taxon>
    </lineage>
</organism>
<proteinExistence type="predicted"/>
<accession>A0A173VF72</accession>
<evidence type="ECO:0000313" key="1">
    <source>
        <dbReference type="EMBL" id="CUN24578.1"/>
    </source>
</evidence>
<protein>
    <submittedName>
        <fullName evidence="1">X-X-X-Leu-X-X-Gly heptad repeats</fullName>
    </submittedName>
</protein>
<dbReference type="RefSeq" id="WP_055291035.1">
    <property type="nucleotide sequence ID" value="NZ_CP173382.1"/>
</dbReference>
<dbReference type="Gene3D" id="1.10.287.950">
    <property type="entry name" value="Methyl-accepting chemotaxis protein"/>
    <property type="match status" value="2"/>
</dbReference>
<dbReference type="OrthoDB" id="9815841at2"/>
<dbReference type="EMBL" id="CYYA01000026">
    <property type="protein sequence ID" value="CUN24578.1"/>
    <property type="molecule type" value="Genomic_DNA"/>
</dbReference>
<dbReference type="NCBIfam" id="TIGR03057">
    <property type="entry name" value="xxxLxxG_by_4"/>
    <property type="match status" value="2"/>
</dbReference>
<dbReference type="GeneID" id="97392712"/>
<name>A0A173VF72_EUBRA</name>
<evidence type="ECO:0000313" key="2">
    <source>
        <dbReference type="Proteomes" id="UP000095492"/>
    </source>
</evidence>
<dbReference type="AlphaFoldDB" id="A0A173VF72"/>